<evidence type="ECO:0000256" key="3">
    <source>
        <dbReference type="ARBA" id="ARBA00022833"/>
    </source>
</evidence>
<dbReference type="PANTHER" id="PTHR21319">
    <property type="entry name" value="RING FINGER AND CHY ZINC FINGER DOMAIN-CONTAINING PROTEIN 1"/>
    <property type="match status" value="1"/>
</dbReference>
<feature type="compositionally biased region" description="Acidic residues" evidence="4">
    <location>
        <begin position="748"/>
        <end position="773"/>
    </location>
</feature>
<evidence type="ECO:0000259" key="5">
    <source>
        <dbReference type="SMART" id="SM00184"/>
    </source>
</evidence>
<dbReference type="InterPro" id="IPR037274">
    <property type="entry name" value="Znf_CHY_sf"/>
</dbReference>
<reference evidence="7" key="1">
    <citation type="journal article" date="2021" name="BMC Genomics">
        <title>Chromosome-level genome assembly and manually-curated proteome of model necrotroph Parastagonospora nodorum Sn15 reveals a genome-wide trove of candidate effector homologs, and redundancy of virulence-related functions within an accessory chromosome.</title>
        <authorList>
            <person name="Bertazzoni S."/>
            <person name="Jones D.A.B."/>
            <person name="Phan H.T."/>
            <person name="Tan K.-C."/>
            <person name="Hane J.K."/>
        </authorList>
    </citation>
    <scope>NUCLEOTIDE SEQUENCE [LARGE SCALE GENOMIC DNA]</scope>
    <source>
        <strain evidence="7">SN15 / ATCC MYA-4574 / FGSC 10173)</strain>
    </source>
</reference>
<evidence type="ECO:0000256" key="4">
    <source>
        <dbReference type="SAM" id="MobiDB-lite"/>
    </source>
</evidence>
<dbReference type="FunFam" id="3.30.40.10:FF:000208">
    <property type="entry name" value="Zinc finger protein-related isoform 1"/>
    <property type="match status" value="1"/>
</dbReference>
<sequence length="785" mass="87612">MLSSYITRRFSSSGVVPSGEASSDDGTPSTPQLACDSPPNSPPDSISTATRDATEVSTAENRPASLIERFRRYSSFSRPAQDAVEEEDDNGLTTCNTTLAAPIPISRDASMPQDSSRILDDELRQLSLDPAPSSAPATPSGLNSRPTIVQRNATTVSESLPADDGMAHLRDRIHQIRDLKITEQERARMVHSLMTERYNHMRPTSPSSFISHDRPFTPNSSHSVFSDAQASSLISAASDIDPENPYSLRPGDTNPTYRPPRQHAVAENGEEEEDDAAGDPPSLGCQHYKRNVKVQCFDCLHWYTCRHCHDAVENHSLNRKLTQHMLCMACGTPQKAGDYCINCQTPAACYYCDICKLWDNNSKKSIYHCPDCGICRRGAGLGKDFYHCKDCNVCIGMQHHGKHKCLADAIDNDCPICSEYLFTSSAAVVSMPCGHYLHKECYNLYMETAYKCPICQKSAVSMALQWQKLTHAIESQPMPEQFENTRAIIQCNDCSAKSSVRYHWLGNQCGTCHSYNTNELRIVNDADSEDTANAMLEADANAGSRSPVSVSSPTSQPLRSPRYYFQPDVPEETWLPAQLPTFPFQLPNFPGRPRMPQMPQMPQFPSLPQFPQMARFPQMPQFPQIPQFPQMPQMPEAAQEVLERVRKSMYDYLNPSGDIHVDDVPVIDLGDDDRRERTATDGTVVKEPSLPQYVIERFTQSLARFRDDLNPGLEDVPALDLTDDHDPGGLQFWGEDGGRLERTLNAHEEDDDSSTDESEHEESDEEDDDDEGEVDGRGFDLPGHR</sequence>
<dbReference type="Pfam" id="PF05495">
    <property type="entry name" value="zf-CHY"/>
    <property type="match status" value="1"/>
</dbReference>
<feature type="region of interest" description="Disordered" evidence="4">
    <location>
        <begin position="237"/>
        <end position="279"/>
    </location>
</feature>
<feature type="compositionally biased region" description="Low complexity" evidence="4">
    <location>
        <begin position="544"/>
        <end position="555"/>
    </location>
</feature>
<dbReference type="InterPro" id="IPR037275">
    <property type="entry name" value="Znf_CTCHY_sf"/>
</dbReference>
<feature type="region of interest" description="Disordered" evidence="4">
    <location>
        <begin position="716"/>
        <end position="785"/>
    </location>
</feature>
<dbReference type="SUPFAM" id="SSF57850">
    <property type="entry name" value="RING/U-box"/>
    <property type="match status" value="1"/>
</dbReference>
<keyword evidence="3" id="KW-0862">Zinc</keyword>
<evidence type="ECO:0000256" key="2">
    <source>
        <dbReference type="ARBA" id="ARBA00022771"/>
    </source>
</evidence>
<dbReference type="CDD" id="cd16464">
    <property type="entry name" value="RING-H2_Pirh2-like"/>
    <property type="match status" value="1"/>
</dbReference>
<dbReference type="EMBL" id="CP069035">
    <property type="protein sequence ID" value="QRD02365.1"/>
    <property type="molecule type" value="Genomic_DNA"/>
</dbReference>
<dbReference type="InterPro" id="IPR039512">
    <property type="entry name" value="RCHY1_zinc-ribbon"/>
</dbReference>
<feature type="compositionally biased region" description="Polar residues" evidence="4">
    <location>
        <begin position="48"/>
        <end position="60"/>
    </location>
</feature>
<evidence type="ECO:0000256" key="1">
    <source>
        <dbReference type="ARBA" id="ARBA00022723"/>
    </source>
</evidence>
<keyword evidence="1" id="KW-0479">Metal-binding</keyword>
<evidence type="ECO:0000313" key="6">
    <source>
        <dbReference type="EMBL" id="QRD02365.1"/>
    </source>
</evidence>
<evidence type="ECO:0000313" key="7">
    <source>
        <dbReference type="Proteomes" id="UP000663193"/>
    </source>
</evidence>
<proteinExistence type="predicted"/>
<accession>A0A7U2FG19</accession>
<dbReference type="InterPro" id="IPR008913">
    <property type="entry name" value="Znf_CHY"/>
</dbReference>
<dbReference type="Gene3D" id="3.30.40.10">
    <property type="entry name" value="Zinc/RING finger domain, C3HC4 (zinc finger)"/>
    <property type="match status" value="1"/>
</dbReference>
<feature type="domain" description="RING-type" evidence="5">
    <location>
        <begin position="414"/>
        <end position="455"/>
    </location>
</feature>
<name>A0A7U2FG19_PHANO</name>
<dbReference type="OrthoDB" id="411372at2759"/>
<keyword evidence="2" id="KW-0863">Zinc-finger</keyword>
<dbReference type="SUPFAM" id="SSF161245">
    <property type="entry name" value="Zinc hairpin stack"/>
    <property type="match status" value="1"/>
</dbReference>
<organism evidence="6 7">
    <name type="scientific">Phaeosphaeria nodorum (strain SN15 / ATCC MYA-4574 / FGSC 10173)</name>
    <name type="common">Glume blotch fungus</name>
    <name type="synonym">Parastagonospora nodorum</name>
    <dbReference type="NCBI Taxonomy" id="321614"/>
    <lineage>
        <taxon>Eukaryota</taxon>
        <taxon>Fungi</taxon>
        <taxon>Dikarya</taxon>
        <taxon>Ascomycota</taxon>
        <taxon>Pezizomycotina</taxon>
        <taxon>Dothideomycetes</taxon>
        <taxon>Pleosporomycetidae</taxon>
        <taxon>Pleosporales</taxon>
        <taxon>Pleosporineae</taxon>
        <taxon>Phaeosphaeriaceae</taxon>
        <taxon>Parastagonospora</taxon>
    </lineage>
</organism>
<feature type="region of interest" description="Disordered" evidence="4">
    <location>
        <begin position="1"/>
        <end position="64"/>
    </location>
</feature>
<dbReference type="Proteomes" id="UP000663193">
    <property type="component" value="Chromosome 13"/>
</dbReference>
<dbReference type="Pfam" id="PF14599">
    <property type="entry name" value="zinc_ribbon_6"/>
    <property type="match status" value="1"/>
</dbReference>
<dbReference type="AlphaFoldDB" id="A0A7U2FG19"/>
<keyword evidence="7" id="KW-1185">Reference proteome</keyword>
<dbReference type="InterPro" id="IPR001841">
    <property type="entry name" value="Znf_RING"/>
</dbReference>
<dbReference type="SUPFAM" id="SSF161219">
    <property type="entry name" value="CHY zinc finger-like"/>
    <property type="match status" value="1"/>
</dbReference>
<feature type="compositionally biased region" description="Acidic residues" evidence="4">
    <location>
        <begin position="268"/>
        <end position="277"/>
    </location>
</feature>
<dbReference type="VEuPathDB" id="FungiDB:JI435_053370"/>
<dbReference type="SMART" id="SM00184">
    <property type="entry name" value="RING"/>
    <property type="match status" value="1"/>
</dbReference>
<feature type="compositionally biased region" description="Polar residues" evidence="4">
    <location>
        <begin position="1"/>
        <end position="32"/>
    </location>
</feature>
<feature type="region of interest" description="Disordered" evidence="4">
    <location>
        <begin position="539"/>
        <end position="561"/>
    </location>
</feature>
<feature type="compositionally biased region" description="Basic and acidic residues" evidence="4">
    <location>
        <begin position="774"/>
        <end position="785"/>
    </location>
</feature>
<gene>
    <name evidence="6" type="ORF">JI435_053370</name>
</gene>
<dbReference type="Pfam" id="PF13639">
    <property type="entry name" value="zf-RING_2"/>
    <property type="match status" value="1"/>
</dbReference>
<protein>
    <recommendedName>
        <fullName evidence="5">RING-type domain-containing protein</fullName>
    </recommendedName>
</protein>
<dbReference type="GO" id="GO:0008270">
    <property type="term" value="F:zinc ion binding"/>
    <property type="evidence" value="ECO:0007669"/>
    <property type="project" value="UniProtKB-KW"/>
</dbReference>
<feature type="compositionally biased region" description="Basic and acidic residues" evidence="4">
    <location>
        <begin position="736"/>
        <end position="747"/>
    </location>
</feature>
<dbReference type="InterPro" id="IPR013083">
    <property type="entry name" value="Znf_RING/FYVE/PHD"/>
</dbReference>
<dbReference type="PANTHER" id="PTHR21319:SF0">
    <property type="entry name" value="AND RING FINGER DOMAIN PROTEIN, PUTATIVE (AFU_ORTHOLOGUE AFUA_1G08900)-RELATED"/>
    <property type="match status" value="1"/>
</dbReference>
<dbReference type="Gene3D" id="2.20.28.10">
    <property type="match status" value="1"/>
</dbReference>
<feature type="region of interest" description="Disordered" evidence="4">
    <location>
        <begin position="202"/>
        <end position="224"/>
    </location>
</feature>